<proteinExistence type="predicted"/>
<evidence type="ECO:0000313" key="3">
    <source>
        <dbReference type="Proteomes" id="UP000593567"/>
    </source>
</evidence>
<keyword evidence="3" id="KW-1185">Reference proteome</keyword>
<evidence type="ECO:0000256" key="1">
    <source>
        <dbReference type="SAM" id="MobiDB-lite"/>
    </source>
</evidence>
<organism evidence="2 3">
    <name type="scientific">Bugula neritina</name>
    <name type="common">Brown bryozoan</name>
    <name type="synonym">Sertularia neritina</name>
    <dbReference type="NCBI Taxonomy" id="10212"/>
    <lineage>
        <taxon>Eukaryota</taxon>
        <taxon>Metazoa</taxon>
        <taxon>Spiralia</taxon>
        <taxon>Lophotrochozoa</taxon>
        <taxon>Bryozoa</taxon>
        <taxon>Gymnolaemata</taxon>
        <taxon>Cheilostomatida</taxon>
        <taxon>Flustrina</taxon>
        <taxon>Buguloidea</taxon>
        <taxon>Bugulidae</taxon>
        <taxon>Bugula</taxon>
    </lineage>
</organism>
<gene>
    <name evidence="2" type="ORF">EB796_008447</name>
</gene>
<dbReference type="AlphaFoldDB" id="A0A7J7K514"/>
<comment type="caution">
    <text evidence="2">The sequence shown here is derived from an EMBL/GenBank/DDBJ whole genome shotgun (WGS) entry which is preliminary data.</text>
</comment>
<reference evidence="2" key="1">
    <citation type="submission" date="2020-06" db="EMBL/GenBank/DDBJ databases">
        <title>Draft genome of Bugula neritina, a colonial animal packing powerful symbionts and potential medicines.</title>
        <authorList>
            <person name="Rayko M."/>
        </authorList>
    </citation>
    <scope>NUCLEOTIDE SEQUENCE [LARGE SCALE GENOMIC DNA]</scope>
    <source>
        <strain evidence="2">Kwan_BN1</strain>
    </source>
</reference>
<accession>A0A7J7K514</accession>
<sequence>MSESSFANAAQLHGLSQTNNPSYKATLMQQHRNPSAEQLCNSTPQMLATPIPQHKLQKLQPILLHQHSNSTIADFASPLSPFKTVVQQRIAIMEAESNISMPCQAASIYQHKISQTLMHQPELPGINYDNQPASIAPLNLEHAVPSMMRIGHNTLAPSCQTSTYQPSAEPSLLQHLETLPMTEPIHNVLKCPPAPMMYQHKLQLSHIRQPHTLNGQNHFSHPSSSAISVQQWRDGTMIGQTQSPQTCHVTSMYQHKVSPISIKHPETSEMAGSSYINPTSFCANSAHESSPVLTHQFVASTAAEENIFVSSPPLVISTKEYKVASPKEPVDSAQPSTLVQQLAAPTPTATQFGNVQTTALAASIQHANLAAVKPSYLDLPSPREHLMQQNKYSCQAKSNFTVLPSSCNRLVPPERVPEVSILNHNDAITQLKVTEMQKSEPHVEKTKSAFMPWNLQRNVKRSLADTPTSATPKLYQKQAKMSSIEAATLNNTSFQLYKNSTDRESRGDVERFDNYTKESICTGQPHIISANSNTYFRL</sequence>
<feature type="region of interest" description="Disordered" evidence="1">
    <location>
        <begin position="1"/>
        <end position="20"/>
    </location>
</feature>
<dbReference type="Proteomes" id="UP000593567">
    <property type="component" value="Unassembled WGS sequence"/>
</dbReference>
<dbReference type="EMBL" id="VXIV02001415">
    <property type="protein sequence ID" value="KAF6033245.1"/>
    <property type="molecule type" value="Genomic_DNA"/>
</dbReference>
<name>A0A7J7K514_BUGNE</name>
<protein>
    <submittedName>
        <fullName evidence="2">Uncharacterized protein</fullName>
    </submittedName>
</protein>
<evidence type="ECO:0000313" key="2">
    <source>
        <dbReference type="EMBL" id="KAF6033245.1"/>
    </source>
</evidence>